<dbReference type="STRING" id="927665.HMPREF1535_04152"/>
<evidence type="ECO:0008006" key="3">
    <source>
        <dbReference type="Google" id="ProtNLM"/>
    </source>
</evidence>
<dbReference type="AlphaFoldDB" id="A0A0F5ITU5"/>
<accession>A0A0F5ITU5</accession>
<evidence type="ECO:0000313" key="1">
    <source>
        <dbReference type="EMBL" id="KKB48923.1"/>
    </source>
</evidence>
<dbReference type="PATRIC" id="fig|927665.4.peg.4266"/>
<protein>
    <recommendedName>
        <fullName evidence="3">Methyltransferase type 11 domain-containing protein</fullName>
    </recommendedName>
</protein>
<dbReference type="EMBL" id="AQHV01000021">
    <property type="protein sequence ID" value="KKB48923.1"/>
    <property type="molecule type" value="Genomic_DNA"/>
</dbReference>
<gene>
    <name evidence="1" type="ORF">HMPREF1535_04152</name>
</gene>
<dbReference type="RefSeq" id="WP_046147294.1">
    <property type="nucleotide sequence ID" value="NZ_KQ033913.1"/>
</dbReference>
<dbReference type="Gene3D" id="3.40.50.150">
    <property type="entry name" value="Vaccinia Virus protein VP39"/>
    <property type="match status" value="1"/>
</dbReference>
<dbReference type="InterPro" id="IPR029063">
    <property type="entry name" value="SAM-dependent_MTases_sf"/>
</dbReference>
<dbReference type="HOGENOM" id="CLU_1150968_0_0_10"/>
<comment type="caution">
    <text evidence="1">The sequence shown here is derived from an EMBL/GenBank/DDBJ whole genome shotgun (WGS) entry which is preliminary data.</text>
</comment>
<proteinExistence type="predicted"/>
<dbReference type="Pfam" id="PF13489">
    <property type="entry name" value="Methyltransf_23"/>
    <property type="match status" value="1"/>
</dbReference>
<organism evidence="1 2">
    <name type="scientific">Parabacteroides goldsteinii DSM 19448 = WAL 12034</name>
    <dbReference type="NCBI Taxonomy" id="927665"/>
    <lineage>
        <taxon>Bacteria</taxon>
        <taxon>Pseudomonadati</taxon>
        <taxon>Bacteroidota</taxon>
        <taxon>Bacteroidia</taxon>
        <taxon>Bacteroidales</taxon>
        <taxon>Tannerellaceae</taxon>
        <taxon>Parabacteroides</taxon>
    </lineage>
</organism>
<sequence>MINRIVQINKKWSDHFSTKKEFFCTEMESYTDTLKMLIEKSLNSANSILEVGGIDRPLWYKNKDLIYDGLDIEYKDKCEEIYDHFIVQSIEEPVNGKYDLIISRTLLEHVPDNKKAFNSIYQALSEHGETIHYLPSKYHIYSLILRLVGNKGQRFLIKKLRPWAADVTGYPTFFNYCSPRQMRKLLAETGFKSIKITCFYHANDYFSFCFPLFLLVTLWENLCKKLNLETFCAGFVVEAHK</sequence>
<dbReference type="SUPFAM" id="SSF53335">
    <property type="entry name" value="S-adenosyl-L-methionine-dependent methyltransferases"/>
    <property type="match status" value="1"/>
</dbReference>
<dbReference type="Proteomes" id="UP000033047">
    <property type="component" value="Unassembled WGS sequence"/>
</dbReference>
<evidence type="ECO:0000313" key="2">
    <source>
        <dbReference type="Proteomes" id="UP000033047"/>
    </source>
</evidence>
<name>A0A0F5ITU5_9BACT</name>
<reference evidence="1 2" key="1">
    <citation type="submission" date="2013-04" db="EMBL/GenBank/DDBJ databases">
        <title>The Genome Sequence of Parabacteroides goldsteinii DSM 19448.</title>
        <authorList>
            <consortium name="The Broad Institute Genomics Platform"/>
            <person name="Earl A."/>
            <person name="Ward D."/>
            <person name="Feldgarden M."/>
            <person name="Gevers D."/>
            <person name="Martens E."/>
            <person name="Sakamoto M."/>
            <person name="Benno Y."/>
            <person name="Song Y."/>
            <person name="Liu C."/>
            <person name="Lee J."/>
            <person name="Bolanos M."/>
            <person name="Vaisanen M.L."/>
            <person name="Finegold S.M."/>
            <person name="Walker B."/>
            <person name="Young S."/>
            <person name="Zeng Q."/>
            <person name="Gargeya S."/>
            <person name="Fitzgerald M."/>
            <person name="Haas B."/>
            <person name="Abouelleil A."/>
            <person name="Allen A.W."/>
            <person name="Alvarado L."/>
            <person name="Arachchi H.M."/>
            <person name="Berlin A.M."/>
            <person name="Chapman S.B."/>
            <person name="Gainer-Dewar J."/>
            <person name="Goldberg J."/>
            <person name="Griggs A."/>
            <person name="Gujja S."/>
            <person name="Hansen M."/>
            <person name="Howarth C."/>
            <person name="Imamovic A."/>
            <person name="Ireland A."/>
            <person name="Larimer J."/>
            <person name="McCowan C."/>
            <person name="Murphy C."/>
            <person name="Pearson M."/>
            <person name="Poon T.W."/>
            <person name="Priest M."/>
            <person name="Roberts A."/>
            <person name="Saif S."/>
            <person name="Shea T."/>
            <person name="Sisk P."/>
            <person name="Sykes S."/>
            <person name="Wortman J."/>
            <person name="Nusbaum C."/>
            <person name="Birren B."/>
        </authorList>
    </citation>
    <scope>NUCLEOTIDE SEQUENCE [LARGE SCALE GENOMIC DNA]</scope>
    <source>
        <strain evidence="1 2">DSM 19448</strain>
    </source>
</reference>